<accession>A0A7U6GKX0</accession>
<feature type="signal peptide" evidence="1">
    <location>
        <begin position="1"/>
        <end position="29"/>
    </location>
</feature>
<reference evidence="2 3" key="1">
    <citation type="journal article" date="2014" name="PLoS ONE">
        <title>Physiological and genomic features of a novel sulfur-oxidizing gammaproteobacterium belonging to a previously uncultivated symbiotic lineage isolated from a hydrothermal vent.</title>
        <authorList>
            <person name="Nunoura T."/>
            <person name="Takaki Y."/>
            <person name="Kazama H."/>
            <person name="Kakuta J."/>
            <person name="Shimamura S."/>
            <person name="Makita H."/>
            <person name="Hirai M."/>
            <person name="Miyazaki M."/>
            <person name="Takai K."/>
        </authorList>
    </citation>
    <scope>NUCLEOTIDE SEQUENCE [LARGE SCALE GENOMIC DNA]</scope>
    <source>
        <strain evidence="2 3">Hiromi1</strain>
    </source>
</reference>
<dbReference type="InterPro" id="IPR006311">
    <property type="entry name" value="TAT_signal"/>
</dbReference>
<keyword evidence="1" id="KW-0732">Signal</keyword>
<sequence length="463" mass="50812">MSNNQYTRRQFMRLSLAAAATLSPLSALARQPRSAGKAPGGSFKALVVVLLEGGADVFNMIAPTQADKYADYRATRENIALPLNTLLPFSHANQNGLNPESYGMRSNMSAMHSLFEQGKLAIVANTGTLVQPVTRTDVENGAPVPFELFAHNTQRSQWMLGDATGSQHQGWAARIGNQLYAEGNPWFNVNVSDSNNLLQTGGFAEAIHFDDAYISPNTMNTYGFGPESGGGELGKVYQNIYKQQQESPNRLMATFARRRMNELLRPNRLEGLFDNVLQFDGFGDGVHETGKPLGRQLELVANILSVRQEFETRFQTERQIFFVNQHGWDTHDSDNEHQVGYLSESLAAFQNALAEMGIEDQVTTLTLSDFGRSLTSNNAGTDHGWGTHAFVMGGAVNGGDIYGRMPEMRNDSPDAWSDRMIPTTAMESYLASATRWLGLSDAELGSLFPNLASFPDGDPGFMS</sequence>
<gene>
    <name evidence="2" type="ORF">TBH_C2496</name>
</gene>
<evidence type="ECO:0008006" key="4">
    <source>
        <dbReference type="Google" id="ProtNLM"/>
    </source>
</evidence>
<protein>
    <recommendedName>
        <fullName evidence="4">DUF1501 domain-containing protein</fullName>
    </recommendedName>
</protein>
<evidence type="ECO:0000256" key="1">
    <source>
        <dbReference type="SAM" id="SignalP"/>
    </source>
</evidence>
<dbReference type="AlphaFoldDB" id="A0A7U6GKX0"/>
<dbReference type="KEGG" id="tbn:TBH_C2496"/>
<evidence type="ECO:0000313" key="3">
    <source>
        <dbReference type="Proteomes" id="UP000031631"/>
    </source>
</evidence>
<proteinExistence type="predicted"/>
<dbReference type="InterPro" id="IPR010869">
    <property type="entry name" value="DUF1501"/>
</dbReference>
<feature type="chain" id="PRO_5031354996" description="DUF1501 domain-containing protein" evidence="1">
    <location>
        <begin position="30"/>
        <end position="463"/>
    </location>
</feature>
<dbReference type="OrthoDB" id="9779968at2"/>
<dbReference type="PROSITE" id="PS51318">
    <property type="entry name" value="TAT"/>
    <property type="match status" value="1"/>
</dbReference>
<evidence type="ECO:0000313" key="2">
    <source>
        <dbReference type="EMBL" id="BAO45404.1"/>
    </source>
</evidence>
<dbReference type="RefSeq" id="WP_082030755.1">
    <property type="nucleotide sequence ID" value="NZ_AP012273.1"/>
</dbReference>
<dbReference type="EMBL" id="AP012273">
    <property type="protein sequence ID" value="BAO45404.1"/>
    <property type="molecule type" value="Genomic_DNA"/>
</dbReference>
<dbReference type="Pfam" id="PF07394">
    <property type="entry name" value="DUF1501"/>
    <property type="match status" value="1"/>
</dbReference>
<organism evidence="2 3">
    <name type="scientific">Thiolapillus brandeum</name>
    <dbReference type="NCBI Taxonomy" id="1076588"/>
    <lineage>
        <taxon>Bacteria</taxon>
        <taxon>Pseudomonadati</taxon>
        <taxon>Pseudomonadota</taxon>
        <taxon>Gammaproteobacteria</taxon>
        <taxon>Chromatiales</taxon>
        <taxon>Sedimenticolaceae</taxon>
        <taxon>Thiolapillus</taxon>
    </lineage>
</organism>
<name>A0A7U6GKX0_9GAMM</name>
<dbReference type="PANTHER" id="PTHR43737">
    <property type="entry name" value="BLL7424 PROTEIN"/>
    <property type="match status" value="1"/>
</dbReference>
<dbReference type="PANTHER" id="PTHR43737:SF1">
    <property type="entry name" value="DUF1501 DOMAIN-CONTAINING PROTEIN"/>
    <property type="match status" value="1"/>
</dbReference>
<keyword evidence="3" id="KW-1185">Reference proteome</keyword>
<dbReference type="Proteomes" id="UP000031631">
    <property type="component" value="Chromosome"/>
</dbReference>